<proteinExistence type="predicted"/>
<keyword evidence="1" id="KW-0175">Coiled coil</keyword>
<keyword evidence="4" id="KW-1185">Reference proteome</keyword>
<dbReference type="EMBL" id="CAKOGP040000403">
    <property type="protein sequence ID" value="CAJ1934879.1"/>
    <property type="molecule type" value="Genomic_DNA"/>
</dbReference>
<protein>
    <submittedName>
        <fullName evidence="3">Uncharacterized protein</fullName>
    </submittedName>
</protein>
<dbReference type="AlphaFoldDB" id="A0AAD2FE95"/>
<accession>A0AAD2FE95</accession>
<evidence type="ECO:0000313" key="4">
    <source>
        <dbReference type="Proteomes" id="UP001295423"/>
    </source>
</evidence>
<evidence type="ECO:0000256" key="2">
    <source>
        <dbReference type="SAM" id="MobiDB-lite"/>
    </source>
</evidence>
<comment type="caution">
    <text evidence="3">The sequence shown here is derived from an EMBL/GenBank/DDBJ whole genome shotgun (WGS) entry which is preliminary data.</text>
</comment>
<dbReference type="Proteomes" id="UP001295423">
    <property type="component" value="Unassembled WGS sequence"/>
</dbReference>
<feature type="region of interest" description="Disordered" evidence="2">
    <location>
        <begin position="250"/>
        <end position="273"/>
    </location>
</feature>
<gene>
    <name evidence="3" type="ORF">CYCCA115_LOCUS4215</name>
</gene>
<sequence length="273" mass="31108">MACKKSSSINTPSTTPSALSSKLAVLDFDDPESLAFHYPLLPHCGTDRGVPTHFLGLDTDFENVDKKIKQYRKLNDQQQAIQRQKWTEMEDWEKETFLNRIDELKRMQQDLQNKRAFFHPLSRRKKRKTNFDRRAAEIETLIGPPGNRSVGIFSSKAERDALVEWRMETTHHVPSTASTHSMGAHARTVSQQYDNTSQQAIDEMLLKAATAIDTVFLDSGNPTLPKISIGLFVLNEIRLPWTGGTVDRNCDNNNNNNNNDDLHNRAEKPQFTI</sequence>
<evidence type="ECO:0000313" key="3">
    <source>
        <dbReference type="EMBL" id="CAJ1934879.1"/>
    </source>
</evidence>
<organism evidence="3 4">
    <name type="scientific">Cylindrotheca closterium</name>
    <dbReference type="NCBI Taxonomy" id="2856"/>
    <lineage>
        <taxon>Eukaryota</taxon>
        <taxon>Sar</taxon>
        <taxon>Stramenopiles</taxon>
        <taxon>Ochrophyta</taxon>
        <taxon>Bacillariophyta</taxon>
        <taxon>Bacillariophyceae</taxon>
        <taxon>Bacillariophycidae</taxon>
        <taxon>Bacillariales</taxon>
        <taxon>Bacillariaceae</taxon>
        <taxon>Cylindrotheca</taxon>
    </lineage>
</organism>
<reference evidence="3" key="1">
    <citation type="submission" date="2023-08" db="EMBL/GenBank/DDBJ databases">
        <authorList>
            <person name="Audoor S."/>
            <person name="Bilcke G."/>
        </authorList>
    </citation>
    <scope>NUCLEOTIDE SEQUENCE</scope>
</reference>
<evidence type="ECO:0000256" key="1">
    <source>
        <dbReference type="SAM" id="Coils"/>
    </source>
</evidence>
<feature type="coiled-coil region" evidence="1">
    <location>
        <begin position="64"/>
        <end position="114"/>
    </location>
</feature>
<feature type="compositionally biased region" description="Basic and acidic residues" evidence="2">
    <location>
        <begin position="260"/>
        <end position="273"/>
    </location>
</feature>
<name>A0AAD2FE95_9STRA</name>